<accession>A0A9Q0RZ27</accession>
<feature type="non-terminal residue" evidence="1">
    <location>
        <position position="73"/>
    </location>
</feature>
<protein>
    <submittedName>
        <fullName evidence="1">Uncharacterized protein</fullName>
    </submittedName>
</protein>
<dbReference type="EMBL" id="WJQU01000003">
    <property type="protein sequence ID" value="KAJ6638117.1"/>
    <property type="molecule type" value="Genomic_DNA"/>
</dbReference>
<sequence>MVKKRKYYIQLMPTHSNTYYLRGWHTKQYVLSHMDPVMKRKFFELIPIQIRGPLPKGLKTPASFNVFGSPAPV</sequence>
<proteinExistence type="predicted"/>
<name>A0A9Q0RZ27_9DIPT</name>
<dbReference type="AlphaFoldDB" id="A0A9Q0RZ27"/>
<evidence type="ECO:0000313" key="1">
    <source>
        <dbReference type="EMBL" id="KAJ6638117.1"/>
    </source>
</evidence>
<evidence type="ECO:0000313" key="2">
    <source>
        <dbReference type="Proteomes" id="UP001151699"/>
    </source>
</evidence>
<gene>
    <name evidence="1" type="ORF">Bhyg_10850</name>
</gene>
<reference evidence="1" key="1">
    <citation type="submission" date="2022-07" db="EMBL/GenBank/DDBJ databases">
        <authorList>
            <person name="Trinca V."/>
            <person name="Uliana J.V.C."/>
            <person name="Torres T.T."/>
            <person name="Ward R.J."/>
            <person name="Monesi N."/>
        </authorList>
    </citation>
    <scope>NUCLEOTIDE SEQUENCE</scope>
    <source>
        <strain evidence="1">HSMRA1968</strain>
        <tissue evidence="1">Whole embryos</tissue>
    </source>
</reference>
<keyword evidence="2" id="KW-1185">Reference proteome</keyword>
<organism evidence="1 2">
    <name type="scientific">Pseudolycoriella hygida</name>
    <dbReference type="NCBI Taxonomy" id="35572"/>
    <lineage>
        <taxon>Eukaryota</taxon>
        <taxon>Metazoa</taxon>
        <taxon>Ecdysozoa</taxon>
        <taxon>Arthropoda</taxon>
        <taxon>Hexapoda</taxon>
        <taxon>Insecta</taxon>
        <taxon>Pterygota</taxon>
        <taxon>Neoptera</taxon>
        <taxon>Endopterygota</taxon>
        <taxon>Diptera</taxon>
        <taxon>Nematocera</taxon>
        <taxon>Sciaroidea</taxon>
        <taxon>Sciaridae</taxon>
        <taxon>Pseudolycoriella</taxon>
    </lineage>
</organism>
<dbReference type="Proteomes" id="UP001151699">
    <property type="component" value="Chromosome X"/>
</dbReference>
<comment type="caution">
    <text evidence="1">The sequence shown here is derived from an EMBL/GenBank/DDBJ whole genome shotgun (WGS) entry which is preliminary data.</text>
</comment>